<reference evidence="1 2" key="1">
    <citation type="journal article" date="2017" name="Nat. Commun.">
        <title>Genome assembly with in vitro proximity ligation data and whole-genome triplication in lettuce.</title>
        <authorList>
            <person name="Reyes-Chin-Wo S."/>
            <person name="Wang Z."/>
            <person name="Yang X."/>
            <person name="Kozik A."/>
            <person name="Arikit S."/>
            <person name="Song C."/>
            <person name="Xia L."/>
            <person name="Froenicke L."/>
            <person name="Lavelle D.O."/>
            <person name="Truco M.J."/>
            <person name="Xia R."/>
            <person name="Zhu S."/>
            <person name="Xu C."/>
            <person name="Xu H."/>
            <person name="Xu X."/>
            <person name="Cox K."/>
            <person name="Korf I."/>
            <person name="Meyers B.C."/>
            <person name="Michelmore R.W."/>
        </authorList>
    </citation>
    <scope>NUCLEOTIDE SEQUENCE [LARGE SCALE GENOMIC DNA]</scope>
    <source>
        <strain evidence="2">cv. Salinas</strain>
        <tissue evidence="1">Seedlings</tissue>
    </source>
</reference>
<evidence type="ECO:0008006" key="3">
    <source>
        <dbReference type="Google" id="ProtNLM"/>
    </source>
</evidence>
<keyword evidence="2" id="KW-1185">Reference proteome</keyword>
<dbReference type="InterPro" id="IPR021109">
    <property type="entry name" value="Peptidase_aspartic_dom_sf"/>
</dbReference>
<sequence length="178" mass="19469">MVQSSKSNFVSSSTLGCAITAAKPVITTSYRKFGREVKRLSEKELQENKDKGLCFKCDEKWRVGHQCKKKELSIILALDEDEDEEDHEEEAEMNSTTKVCLNSVLGITKPKTMKLKGIIQNKEVVVMIDPGATHNFIALKTVERLQIPVTNTGGFGVALGTGVAVQGQGVCQGVTLQL</sequence>
<dbReference type="EMBL" id="NBSK02000007">
    <property type="protein sequence ID" value="KAJ0197174.1"/>
    <property type="molecule type" value="Genomic_DNA"/>
</dbReference>
<name>A0A9R1V1H3_LACSA</name>
<proteinExistence type="predicted"/>
<protein>
    <recommendedName>
        <fullName evidence="3">Ty3-gypsy retrotransposon protein</fullName>
    </recommendedName>
</protein>
<organism evidence="1 2">
    <name type="scientific">Lactuca sativa</name>
    <name type="common">Garden lettuce</name>
    <dbReference type="NCBI Taxonomy" id="4236"/>
    <lineage>
        <taxon>Eukaryota</taxon>
        <taxon>Viridiplantae</taxon>
        <taxon>Streptophyta</taxon>
        <taxon>Embryophyta</taxon>
        <taxon>Tracheophyta</taxon>
        <taxon>Spermatophyta</taxon>
        <taxon>Magnoliopsida</taxon>
        <taxon>eudicotyledons</taxon>
        <taxon>Gunneridae</taxon>
        <taxon>Pentapetalae</taxon>
        <taxon>asterids</taxon>
        <taxon>campanulids</taxon>
        <taxon>Asterales</taxon>
        <taxon>Asteraceae</taxon>
        <taxon>Cichorioideae</taxon>
        <taxon>Cichorieae</taxon>
        <taxon>Lactucinae</taxon>
        <taxon>Lactuca</taxon>
    </lineage>
</organism>
<dbReference type="Proteomes" id="UP000235145">
    <property type="component" value="Unassembled WGS sequence"/>
</dbReference>
<gene>
    <name evidence="1" type="ORF">LSAT_V11C700380880</name>
</gene>
<evidence type="ECO:0000313" key="2">
    <source>
        <dbReference type="Proteomes" id="UP000235145"/>
    </source>
</evidence>
<dbReference type="Gene3D" id="2.40.70.10">
    <property type="entry name" value="Acid Proteases"/>
    <property type="match status" value="1"/>
</dbReference>
<dbReference type="PROSITE" id="PS51257">
    <property type="entry name" value="PROKAR_LIPOPROTEIN"/>
    <property type="match status" value="1"/>
</dbReference>
<comment type="caution">
    <text evidence="1">The sequence shown here is derived from an EMBL/GenBank/DDBJ whole genome shotgun (WGS) entry which is preliminary data.</text>
</comment>
<dbReference type="AlphaFoldDB" id="A0A9R1V1H3"/>
<dbReference type="CDD" id="cd00303">
    <property type="entry name" value="retropepsin_like"/>
    <property type="match status" value="1"/>
</dbReference>
<accession>A0A9R1V1H3</accession>
<evidence type="ECO:0000313" key="1">
    <source>
        <dbReference type="EMBL" id="KAJ0197174.1"/>
    </source>
</evidence>